<dbReference type="RefSeq" id="WP_045362379.1">
    <property type="nucleotide sequence ID" value="NZ_BBPA01000074.1"/>
</dbReference>
<name>A0A0A1W1I1_MICAE</name>
<reference evidence="3" key="1">
    <citation type="journal article" date="2015" name="Genome">
        <title>Whole Genome Sequence of the Non-Microcystin-Producing Microcystis aeruginosa Strain NIES-44.</title>
        <authorList>
            <person name="Okano K."/>
            <person name="Miyata N."/>
            <person name="Ozaki Y."/>
        </authorList>
    </citation>
    <scope>NUCLEOTIDE SEQUENCE [LARGE SCALE GENOMIC DNA]</scope>
    <source>
        <strain evidence="3">NIES-44</strain>
    </source>
</reference>
<dbReference type="SUPFAM" id="SSF53335">
    <property type="entry name" value="S-adenosyl-L-methionine-dependent methyltransferases"/>
    <property type="match status" value="1"/>
</dbReference>
<accession>A0A0A1W1I1</accession>
<dbReference type="GO" id="GO:0008171">
    <property type="term" value="F:O-methyltransferase activity"/>
    <property type="evidence" value="ECO:0007669"/>
    <property type="project" value="TreeGrafter"/>
</dbReference>
<evidence type="ECO:0000259" key="1">
    <source>
        <dbReference type="Pfam" id="PF05050"/>
    </source>
</evidence>
<feature type="domain" description="Methyltransferase FkbM" evidence="1">
    <location>
        <begin position="44"/>
        <end position="215"/>
    </location>
</feature>
<dbReference type="InterPro" id="IPR053188">
    <property type="entry name" value="FkbM_Methyltransferase"/>
</dbReference>
<sequence>MPKKVIKKLSRSLGIDLKRYNVQTSEAAKMQRLLAYHNIDLVFDVGANIGQYAKLLRELGYSGRIVSFEPLLSAYSQLKAVSKKDPLWEIAPQTAIGNQEGEITINIAGNSYSSSALPMLDAHLESAPESAYSGSETVKLSRLDTIAKDYIKSETKSIFLKIDVQGLEKQVLEGATAILPLVKGIKLELSLVPLYEGQVLFKEMIDIVEKLGYELYGIEPGFTAEKTGRMLQMDGIFFKPD</sequence>
<dbReference type="InterPro" id="IPR006342">
    <property type="entry name" value="FkbM_mtfrase"/>
</dbReference>
<protein>
    <recommendedName>
        <fullName evidence="1">Methyltransferase FkbM domain-containing protein</fullName>
    </recommendedName>
</protein>
<comment type="caution">
    <text evidence="2">The sequence shown here is derived from an EMBL/GenBank/DDBJ whole genome shotgun (WGS) entry which is preliminary data.</text>
</comment>
<organism evidence="2 3">
    <name type="scientific">Microcystis aeruginosa NIES-44</name>
    <dbReference type="NCBI Taxonomy" id="449439"/>
    <lineage>
        <taxon>Bacteria</taxon>
        <taxon>Bacillati</taxon>
        <taxon>Cyanobacteriota</taxon>
        <taxon>Cyanophyceae</taxon>
        <taxon>Oscillatoriophycideae</taxon>
        <taxon>Chroococcales</taxon>
        <taxon>Microcystaceae</taxon>
        <taxon>Microcystis</taxon>
    </lineage>
</organism>
<dbReference type="NCBIfam" id="TIGR01444">
    <property type="entry name" value="fkbM_fam"/>
    <property type="match status" value="1"/>
</dbReference>
<gene>
    <name evidence="2" type="ORF">N44_04469</name>
</gene>
<dbReference type="Gene3D" id="3.40.50.150">
    <property type="entry name" value="Vaccinia Virus protein VP39"/>
    <property type="match status" value="1"/>
</dbReference>
<dbReference type="Pfam" id="PF05050">
    <property type="entry name" value="Methyltransf_21"/>
    <property type="match status" value="1"/>
</dbReference>
<dbReference type="EMBL" id="BBPA01000074">
    <property type="protein sequence ID" value="GAL95613.1"/>
    <property type="molecule type" value="Genomic_DNA"/>
</dbReference>
<dbReference type="AlphaFoldDB" id="A0A0A1W1I1"/>
<evidence type="ECO:0000313" key="2">
    <source>
        <dbReference type="EMBL" id="GAL95613.1"/>
    </source>
</evidence>
<evidence type="ECO:0000313" key="3">
    <source>
        <dbReference type="Proteomes" id="UP000030321"/>
    </source>
</evidence>
<dbReference type="Proteomes" id="UP000030321">
    <property type="component" value="Unassembled WGS sequence"/>
</dbReference>
<dbReference type="PANTHER" id="PTHR36973">
    <property type="entry name" value="SLL1456 PROTEIN-RELATED"/>
    <property type="match status" value="1"/>
</dbReference>
<dbReference type="PANTHER" id="PTHR36973:SF4">
    <property type="entry name" value="NODULATION PROTEIN"/>
    <property type="match status" value="1"/>
</dbReference>
<dbReference type="InterPro" id="IPR029063">
    <property type="entry name" value="SAM-dependent_MTases_sf"/>
</dbReference>
<proteinExistence type="predicted"/>